<dbReference type="InterPro" id="IPR035965">
    <property type="entry name" value="PAS-like_dom_sf"/>
</dbReference>
<evidence type="ECO:0000256" key="4">
    <source>
        <dbReference type="ARBA" id="ARBA00022679"/>
    </source>
</evidence>
<feature type="domain" description="PAC" evidence="8">
    <location>
        <begin position="719"/>
        <end position="771"/>
    </location>
</feature>
<dbReference type="SMART" id="SM00388">
    <property type="entry name" value="HisKA"/>
    <property type="match status" value="1"/>
</dbReference>
<feature type="domain" description="Histidine kinase" evidence="6">
    <location>
        <begin position="782"/>
        <end position="1001"/>
    </location>
</feature>
<dbReference type="SMART" id="SM00091">
    <property type="entry name" value="PAS"/>
    <property type="match status" value="5"/>
</dbReference>
<feature type="domain" description="PAC" evidence="8">
    <location>
        <begin position="90"/>
        <end position="143"/>
    </location>
</feature>
<evidence type="ECO:0000313" key="10">
    <source>
        <dbReference type="Proteomes" id="UP000317909"/>
    </source>
</evidence>
<comment type="catalytic activity">
    <reaction evidence="1">
        <text>ATP + protein L-histidine = ADP + protein N-phospho-L-histidine.</text>
        <dbReference type="EC" id="2.7.13.3"/>
    </reaction>
</comment>
<dbReference type="AlphaFoldDB" id="A0A517TZ78"/>
<accession>A0A517TZ78</accession>
<dbReference type="Pfam" id="PF08447">
    <property type="entry name" value="PAS_3"/>
    <property type="match status" value="5"/>
</dbReference>
<evidence type="ECO:0000256" key="2">
    <source>
        <dbReference type="ARBA" id="ARBA00012438"/>
    </source>
</evidence>
<sequence length="1003" mass="111491">MNSSDSQMRLPASPRHLYLALSGADLGMWEWNIATGQLIVNARWHAMLGLDPNGPMPTIEHWNSCVHPDDIAILDRICSEVIFNAAGCEFEADIRARHCDGSYIWIRDKGAVIERDEDGRPLRVVGTHLDITNLKLAEGSARETEARFRRLADTAPVGIWMTDRLGKCTYVNSCWQKVAGVSLEEALGDGWSNGLHPDDRERVFAEWLQGASTAQPWNQEYRFQNRDGRTTYVLGVTGARRDDQGQTVGYIGVNVDITQRKEAEAQLAATTELLESTGRMARVGGWEVDLRTTVQTWSRQTFSIFDMEPADEPSVDAVIGLFASDAQATIRAAIAAAINAGQSYDLELPAITAKGRSIWVRTQGTPVRFGREVVGLRGTIQDITDRKVAELQLSRQESHNRALLSANPDLIFTNRRDGTFLAVHAPDPGVLCASAESLLGMNVSDALPGPIARQFLEAFVGADSNVEPRQINFALHVRGCVRHLEARIVSAGDHTVVSIIRDVTAAKQMEGAIRSSEERLQFALDATSDGIWDWNIHTGVAFYSPQWAKLLEYPPDEVEGNISFFRELLHPEEAEQIENHLDGVANGTVLAHTGELRLRTKSGEFRWFLDRSRVVMQDEFGLPLRMVGTISDITERKVSEQRIAESERRFRRLADSCPMLIWTSDVNGGFDFVNEYWRELTGQRPESLLGDHWIQGLHPDDAEPYLGVYRASFEKRCEFQTEFRLLRNDGSFRVFMCRGVPRTTDSGAFEGYVGACVDVSELREMQLKADAASKAKSEFLAQMSHEFRTPLNAIIGFSTNLLRSDDCHSLDNRQRDRLTRIQRNGQHLLLIVNQLLDTARIEAGQLTVSLAACDVREVIYEVAAVARPLLEDRPDVKLLVEVIGNCPAFHSDRGKCHQILLNLVSNAIKFTKKGEITIRASIDGELLRFAVSDTGIGIAADDIPRVFELFYRTNTKEVVVEGTGLGLHISTKLAALIGGRITVTSTLGKGSTFVLTIPMSPIA</sequence>
<dbReference type="InterPro" id="IPR013655">
    <property type="entry name" value="PAS_fold_3"/>
</dbReference>
<dbReference type="PRINTS" id="PR00344">
    <property type="entry name" value="BCTRLSENSOR"/>
</dbReference>
<dbReference type="InterPro" id="IPR000700">
    <property type="entry name" value="PAS-assoc_C"/>
</dbReference>
<dbReference type="PROSITE" id="PS50112">
    <property type="entry name" value="PAS"/>
    <property type="match status" value="3"/>
</dbReference>
<feature type="domain" description="PAC" evidence="8">
    <location>
        <begin position="592"/>
        <end position="645"/>
    </location>
</feature>
<dbReference type="SUPFAM" id="SSF55874">
    <property type="entry name" value="ATPase domain of HSP90 chaperone/DNA topoisomerase II/histidine kinase"/>
    <property type="match status" value="1"/>
</dbReference>
<feature type="domain" description="PAS" evidence="7">
    <location>
        <begin position="646"/>
        <end position="716"/>
    </location>
</feature>
<proteinExistence type="predicted"/>
<keyword evidence="5" id="KW-0418">Kinase</keyword>
<dbReference type="SUPFAM" id="SSF47384">
    <property type="entry name" value="Homodimeric domain of signal transducing histidine kinase"/>
    <property type="match status" value="1"/>
</dbReference>
<dbReference type="OrthoDB" id="3272385at2"/>
<evidence type="ECO:0000259" key="7">
    <source>
        <dbReference type="PROSITE" id="PS50112"/>
    </source>
</evidence>
<dbReference type="Gene3D" id="3.30.565.10">
    <property type="entry name" value="Histidine kinase-like ATPase, C-terminal domain"/>
    <property type="match status" value="1"/>
</dbReference>
<dbReference type="SMART" id="SM00387">
    <property type="entry name" value="HATPase_c"/>
    <property type="match status" value="1"/>
</dbReference>
<gene>
    <name evidence="9" type="primary">arcB_3</name>
    <name evidence="9" type="ORF">I41_28730</name>
</gene>
<dbReference type="EMBL" id="CP036339">
    <property type="protein sequence ID" value="QDT73683.1"/>
    <property type="molecule type" value="Genomic_DNA"/>
</dbReference>
<dbReference type="FunFam" id="3.30.450.20:FF:000099">
    <property type="entry name" value="Sensory box sensor histidine kinase"/>
    <property type="match status" value="2"/>
</dbReference>
<evidence type="ECO:0000256" key="5">
    <source>
        <dbReference type="ARBA" id="ARBA00022777"/>
    </source>
</evidence>
<evidence type="ECO:0000256" key="1">
    <source>
        <dbReference type="ARBA" id="ARBA00000085"/>
    </source>
</evidence>
<dbReference type="InterPro" id="IPR036097">
    <property type="entry name" value="HisK_dim/P_sf"/>
</dbReference>
<dbReference type="InterPro" id="IPR001610">
    <property type="entry name" value="PAC"/>
</dbReference>
<dbReference type="CDD" id="cd00082">
    <property type="entry name" value="HisKA"/>
    <property type="match status" value="1"/>
</dbReference>
<reference evidence="9 10" key="1">
    <citation type="submission" date="2019-02" db="EMBL/GenBank/DDBJ databases">
        <title>Deep-cultivation of Planctomycetes and their phenomic and genomic characterization uncovers novel biology.</title>
        <authorList>
            <person name="Wiegand S."/>
            <person name="Jogler M."/>
            <person name="Boedeker C."/>
            <person name="Pinto D."/>
            <person name="Vollmers J."/>
            <person name="Rivas-Marin E."/>
            <person name="Kohn T."/>
            <person name="Peeters S.H."/>
            <person name="Heuer A."/>
            <person name="Rast P."/>
            <person name="Oberbeckmann S."/>
            <person name="Bunk B."/>
            <person name="Jeske O."/>
            <person name="Meyerdierks A."/>
            <person name="Storesund J.E."/>
            <person name="Kallscheuer N."/>
            <person name="Luecker S."/>
            <person name="Lage O.M."/>
            <person name="Pohl T."/>
            <person name="Merkel B.J."/>
            <person name="Hornburger P."/>
            <person name="Mueller R.-W."/>
            <person name="Bruemmer F."/>
            <person name="Labrenz M."/>
            <person name="Spormann A.M."/>
            <person name="Op den Camp H."/>
            <person name="Overmann J."/>
            <person name="Amann R."/>
            <person name="Jetten M.S.M."/>
            <person name="Mascher T."/>
            <person name="Medema M.H."/>
            <person name="Devos D.P."/>
            <person name="Kaster A.-K."/>
            <person name="Ovreas L."/>
            <person name="Rohde M."/>
            <person name="Galperin M.Y."/>
            <person name="Jogler C."/>
        </authorList>
    </citation>
    <scope>NUCLEOTIDE SEQUENCE [LARGE SCALE GENOMIC DNA]</scope>
    <source>
        <strain evidence="9 10">I41</strain>
    </source>
</reference>
<evidence type="ECO:0000256" key="3">
    <source>
        <dbReference type="ARBA" id="ARBA00022553"/>
    </source>
</evidence>
<dbReference type="PANTHER" id="PTHR43304:SF1">
    <property type="entry name" value="PAC DOMAIN-CONTAINING PROTEIN"/>
    <property type="match status" value="1"/>
</dbReference>
<keyword evidence="10" id="KW-1185">Reference proteome</keyword>
<dbReference type="PROSITE" id="PS50109">
    <property type="entry name" value="HIS_KIN"/>
    <property type="match status" value="1"/>
</dbReference>
<dbReference type="InterPro" id="IPR036890">
    <property type="entry name" value="HATPase_C_sf"/>
</dbReference>
<dbReference type="InterPro" id="IPR003594">
    <property type="entry name" value="HATPase_dom"/>
</dbReference>
<dbReference type="InterPro" id="IPR000014">
    <property type="entry name" value="PAS"/>
</dbReference>
<dbReference type="EC" id="2.7.13.3" evidence="2"/>
<dbReference type="KEGG" id="llh:I41_28730"/>
<dbReference type="SMART" id="SM00086">
    <property type="entry name" value="PAC"/>
    <property type="match status" value="5"/>
</dbReference>
<dbReference type="Gene3D" id="1.10.287.130">
    <property type="match status" value="1"/>
</dbReference>
<feature type="domain" description="PAC" evidence="8">
    <location>
        <begin position="344"/>
        <end position="395"/>
    </location>
</feature>
<dbReference type="Pfam" id="PF00512">
    <property type="entry name" value="HisKA"/>
    <property type="match status" value="1"/>
</dbReference>
<dbReference type="CDD" id="cd00130">
    <property type="entry name" value="PAS"/>
    <property type="match status" value="4"/>
</dbReference>
<name>A0A517TZ78_9BACT</name>
<keyword evidence="3" id="KW-0597">Phosphoprotein</keyword>
<feature type="domain" description="PAC" evidence="8">
    <location>
        <begin position="217"/>
        <end position="269"/>
    </location>
</feature>
<evidence type="ECO:0000313" key="9">
    <source>
        <dbReference type="EMBL" id="QDT73683.1"/>
    </source>
</evidence>
<dbReference type="Gene3D" id="3.30.450.20">
    <property type="entry name" value="PAS domain"/>
    <property type="match status" value="6"/>
</dbReference>
<feature type="domain" description="PAS" evidence="7">
    <location>
        <begin position="144"/>
        <end position="215"/>
    </location>
</feature>
<dbReference type="Proteomes" id="UP000317909">
    <property type="component" value="Chromosome"/>
</dbReference>
<dbReference type="PROSITE" id="PS50113">
    <property type="entry name" value="PAC"/>
    <property type="match status" value="5"/>
</dbReference>
<evidence type="ECO:0000259" key="8">
    <source>
        <dbReference type="PROSITE" id="PS50113"/>
    </source>
</evidence>
<organism evidence="9 10">
    <name type="scientific">Lacipirellula limnantheis</name>
    <dbReference type="NCBI Taxonomy" id="2528024"/>
    <lineage>
        <taxon>Bacteria</taxon>
        <taxon>Pseudomonadati</taxon>
        <taxon>Planctomycetota</taxon>
        <taxon>Planctomycetia</taxon>
        <taxon>Pirellulales</taxon>
        <taxon>Lacipirellulaceae</taxon>
        <taxon>Lacipirellula</taxon>
    </lineage>
</organism>
<evidence type="ECO:0000259" key="6">
    <source>
        <dbReference type="PROSITE" id="PS50109"/>
    </source>
</evidence>
<dbReference type="NCBIfam" id="TIGR00229">
    <property type="entry name" value="sensory_box"/>
    <property type="match status" value="4"/>
</dbReference>
<protein>
    <recommendedName>
        <fullName evidence="2">histidine kinase</fullName>
        <ecNumber evidence="2">2.7.13.3</ecNumber>
    </recommendedName>
</protein>
<dbReference type="CDD" id="cd16922">
    <property type="entry name" value="HATPase_EvgS-ArcB-TorS-like"/>
    <property type="match status" value="1"/>
</dbReference>
<keyword evidence="4 9" id="KW-0808">Transferase</keyword>
<dbReference type="InterPro" id="IPR052162">
    <property type="entry name" value="Sensor_kinase/Photoreceptor"/>
</dbReference>
<dbReference type="InterPro" id="IPR003661">
    <property type="entry name" value="HisK_dim/P_dom"/>
</dbReference>
<dbReference type="Pfam" id="PF02518">
    <property type="entry name" value="HATPase_c"/>
    <property type="match status" value="1"/>
</dbReference>
<dbReference type="RefSeq" id="WP_145433241.1">
    <property type="nucleotide sequence ID" value="NZ_CP036339.1"/>
</dbReference>
<dbReference type="InterPro" id="IPR004358">
    <property type="entry name" value="Sig_transdc_His_kin-like_C"/>
</dbReference>
<dbReference type="InterPro" id="IPR005467">
    <property type="entry name" value="His_kinase_dom"/>
</dbReference>
<dbReference type="GO" id="GO:0000155">
    <property type="term" value="F:phosphorelay sensor kinase activity"/>
    <property type="evidence" value="ECO:0007669"/>
    <property type="project" value="InterPro"/>
</dbReference>
<dbReference type="PANTHER" id="PTHR43304">
    <property type="entry name" value="PHYTOCHROME-LIKE PROTEIN CPH1"/>
    <property type="match status" value="1"/>
</dbReference>
<dbReference type="SUPFAM" id="SSF55785">
    <property type="entry name" value="PYP-like sensor domain (PAS domain)"/>
    <property type="match status" value="6"/>
</dbReference>
<feature type="domain" description="PAS" evidence="7">
    <location>
        <begin position="516"/>
        <end position="588"/>
    </location>
</feature>